<dbReference type="EMBL" id="KV454426">
    <property type="protein sequence ID" value="ODQ83180.1"/>
    <property type="molecule type" value="Genomic_DNA"/>
</dbReference>
<keyword evidence="2" id="KW-1185">Reference proteome</keyword>
<sequence>MTASTGYFVNTGQFICSVCEKWLTAWVYECEGPESAKSLAGVCCNCRNTNLVSVVL</sequence>
<evidence type="ECO:0000313" key="2">
    <source>
        <dbReference type="Proteomes" id="UP000094336"/>
    </source>
</evidence>
<dbReference type="AlphaFoldDB" id="A0A1E3QZS3"/>
<dbReference type="Proteomes" id="UP000094336">
    <property type="component" value="Unassembled WGS sequence"/>
</dbReference>
<protein>
    <submittedName>
        <fullName evidence="1">Uncharacterized protein</fullName>
    </submittedName>
</protein>
<dbReference type="GeneID" id="30145630"/>
<dbReference type="RefSeq" id="XP_018988508.1">
    <property type="nucleotide sequence ID" value="XM_019127777.1"/>
</dbReference>
<evidence type="ECO:0000313" key="1">
    <source>
        <dbReference type="EMBL" id="ODQ83180.1"/>
    </source>
</evidence>
<name>A0A1E3QZS3_9ASCO</name>
<proteinExistence type="predicted"/>
<reference evidence="2" key="1">
    <citation type="submission" date="2016-05" db="EMBL/GenBank/DDBJ databases">
        <title>Comparative genomics of biotechnologically important yeasts.</title>
        <authorList>
            <consortium name="DOE Joint Genome Institute"/>
            <person name="Riley R."/>
            <person name="Haridas S."/>
            <person name="Wolfe K.H."/>
            <person name="Lopes M.R."/>
            <person name="Hittinger C.T."/>
            <person name="Goker M."/>
            <person name="Salamov A."/>
            <person name="Wisecaver J."/>
            <person name="Long T.M."/>
            <person name="Aerts A.L."/>
            <person name="Barry K."/>
            <person name="Choi C."/>
            <person name="Clum A."/>
            <person name="Coughlan A.Y."/>
            <person name="Deshpande S."/>
            <person name="Douglass A.P."/>
            <person name="Hanson S.J."/>
            <person name="Klenk H.-P."/>
            <person name="Labutti K."/>
            <person name="Lapidus A."/>
            <person name="Lindquist E."/>
            <person name="Lipzen A."/>
            <person name="Meier-Kolthoff J.P."/>
            <person name="Ohm R.A."/>
            <person name="Otillar R.P."/>
            <person name="Pangilinan J."/>
            <person name="Peng Y."/>
            <person name="Rokas A."/>
            <person name="Rosa C.A."/>
            <person name="Scheuner C."/>
            <person name="Sibirny A.A."/>
            <person name="Slot J.C."/>
            <person name="Stielow J.B."/>
            <person name="Sun H."/>
            <person name="Kurtzman C.P."/>
            <person name="Blackwell M."/>
            <person name="Grigoriev I.V."/>
            <person name="Jeffries T.W."/>
        </authorList>
    </citation>
    <scope>NUCLEOTIDE SEQUENCE [LARGE SCALE GENOMIC DNA]</scope>
    <source>
        <strain evidence="2">NRRL Y-12698</strain>
    </source>
</reference>
<accession>A0A1E3QZS3</accession>
<gene>
    <name evidence="1" type="ORF">BABINDRAFT_159621</name>
</gene>
<organism evidence="1 2">
    <name type="scientific">Babjeviella inositovora NRRL Y-12698</name>
    <dbReference type="NCBI Taxonomy" id="984486"/>
    <lineage>
        <taxon>Eukaryota</taxon>
        <taxon>Fungi</taxon>
        <taxon>Dikarya</taxon>
        <taxon>Ascomycota</taxon>
        <taxon>Saccharomycotina</taxon>
        <taxon>Pichiomycetes</taxon>
        <taxon>Serinales incertae sedis</taxon>
        <taxon>Babjeviella</taxon>
    </lineage>
</organism>